<dbReference type="GO" id="GO:0005524">
    <property type="term" value="F:ATP binding"/>
    <property type="evidence" value="ECO:0007669"/>
    <property type="project" value="UniProtKB-KW"/>
</dbReference>
<evidence type="ECO:0000256" key="2">
    <source>
        <dbReference type="ARBA" id="ARBA00022741"/>
    </source>
</evidence>
<keyword evidence="2" id="KW-0547">Nucleotide-binding</keyword>
<dbReference type="AlphaFoldDB" id="A0A6A1QHJ2"/>
<feature type="domain" description="Pan3 C-terminal knob" evidence="4">
    <location>
        <begin position="14"/>
        <end position="56"/>
    </location>
</feature>
<evidence type="ECO:0000259" key="4">
    <source>
        <dbReference type="Pfam" id="PF18101"/>
    </source>
</evidence>
<dbReference type="InterPro" id="IPR030844">
    <property type="entry name" value="PAN3"/>
</dbReference>
<dbReference type="GO" id="GO:0031251">
    <property type="term" value="C:PAN complex"/>
    <property type="evidence" value="ECO:0007669"/>
    <property type="project" value="InterPro"/>
</dbReference>
<dbReference type="GO" id="GO:0008143">
    <property type="term" value="F:poly(A) binding"/>
    <property type="evidence" value="ECO:0007669"/>
    <property type="project" value="TreeGrafter"/>
</dbReference>
<name>A0A6A1QHJ2_BALPH</name>
<proteinExistence type="predicted"/>
<keyword evidence="6" id="KW-1185">Reference proteome</keyword>
<dbReference type="Proteomes" id="UP000437017">
    <property type="component" value="Unassembled WGS sequence"/>
</dbReference>
<dbReference type="EMBL" id="SGJD01000096">
    <property type="protein sequence ID" value="KAB0407007.1"/>
    <property type="molecule type" value="Genomic_DNA"/>
</dbReference>
<dbReference type="PANTHER" id="PTHR12272:SF11">
    <property type="entry name" value="PAN2-PAN3 DEADENYLATION COMPLEX SUBUNIT PAN3"/>
    <property type="match status" value="1"/>
</dbReference>
<comment type="subcellular location">
    <subcellularLocation>
        <location evidence="1">Cytoplasm</location>
    </subcellularLocation>
</comment>
<gene>
    <name evidence="5" type="ORF">E2I00_018360</name>
</gene>
<protein>
    <recommendedName>
        <fullName evidence="4">Pan3 C-terminal knob domain-containing protein</fullName>
    </recommendedName>
</protein>
<dbReference type="InterPro" id="IPR041332">
    <property type="entry name" value="Pan3_CK"/>
</dbReference>
<keyword evidence="3" id="KW-0067">ATP-binding</keyword>
<comment type="caution">
    <text evidence="5">The sequence shown here is derived from an EMBL/GenBank/DDBJ whole genome shotgun (WGS) entry which is preliminary data.</text>
</comment>
<evidence type="ECO:0000313" key="5">
    <source>
        <dbReference type="EMBL" id="KAB0407007.1"/>
    </source>
</evidence>
<evidence type="ECO:0000256" key="3">
    <source>
        <dbReference type="ARBA" id="ARBA00022840"/>
    </source>
</evidence>
<dbReference type="Pfam" id="PF18101">
    <property type="entry name" value="Pan3_CK"/>
    <property type="match status" value="1"/>
</dbReference>
<dbReference type="GO" id="GO:0000932">
    <property type="term" value="C:P-body"/>
    <property type="evidence" value="ECO:0007669"/>
    <property type="project" value="TreeGrafter"/>
</dbReference>
<sequence length="119" mass="13634">MFKKEASLMFVHYTCQRQLDAGVPEKISLISRDEKSVLVVTYSDLKRCFENTFQELIAAANVLFFEPQLYYGTLHWIQIQRHCSEDELNTAVVWHQELSEVLQPESGGKTICCAFAVTA</sequence>
<dbReference type="OrthoDB" id="204958at2759"/>
<accession>A0A6A1QHJ2</accession>
<dbReference type="Gene3D" id="1.10.287.3700">
    <property type="match status" value="1"/>
</dbReference>
<dbReference type="PANTHER" id="PTHR12272">
    <property type="entry name" value="DEADENYLATION COMPLEX SUBUNIT PAN3"/>
    <property type="match status" value="1"/>
</dbReference>
<dbReference type="GO" id="GO:0000289">
    <property type="term" value="P:nuclear-transcribed mRNA poly(A) tail shortening"/>
    <property type="evidence" value="ECO:0007669"/>
    <property type="project" value="InterPro"/>
</dbReference>
<evidence type="ECO:0000313" key="6">
    <source>
        <dbReference type="Proteomes" id="UP000437017"/>
    </source>
</evidence>
<reference evidence="5 6" key="1">
    <citation type="journal article" date="2019" name="PLoS ONE">
        <title>Genomic analyses reveal an absence of contemporary introgressive admixture between fin whales and blue whales, despite known hybrids.</title>
        <authorList>
            <person name="Westbury M.V."/>
            <person name="Petersen B."/>
            <person name="Lorenzen E.D."/>
        </authorList>
    </citation>
    <scope>NUCLEOTIDE SEQUENCE [LARGE SCALE GENOMIC DNA]</scope>
    <source>
        <strain evidence="5">FinWhale-01</strain>
    </source>
</reference>
<evidence type="ECO:0000256" key="1">
    <source>
        <dbReference type="ARBA" id="ARBA00004496"/>
    </source>
</evidence>
<organism evidence="5 6">
    <name type="scientific">Balaenoptera physalus</name>
    <name type="common">Fin whale</name>
    <name type="synonym">Balaena physalus</name>
    <dbReference type="NCBI Taxonomy" id="9770"/>
    <lineage>
        <taxon>Eukaryota</taxon>
        <taxon>Metazoa</taxon>
        <taxon>Chordata</taxon>
        <taxon>Craniata</taxon>
        <taxon>Vertebrata</taxon>
        <taxon>Euteleostomi</taxon>
        <taxon>Mammalia</taxon>
        <taxon>Eutheria</taxon>
        <taxon>Laurasiatheria</taxon>
        <taxon>Artiodactyla</taxon>
        <taxon>Whippomorpha</taxon>
        <taxon>Cetacea</taxon>
        <taxon>Mysticeti</taxon>
        <taxon>Balaenopteridae</taxon>
        <taxon>Balaenoptera</taxon>
    </lineage>
</organism>